<feature type="transmembrane region" description="Helical" evidence="1">
    <location>
        <begin position="90"/>
        <end position="111"/>
    </location>
</feature>
<dbReference type="Proteomes" id="UP000315471">
    <property type="component" value="Unassembled WGS sequence"/>
</dbReference>
<evidence type="ECO:0000313" key="3">
    <source>
        <dbReference type="Proteomes" id="UP000315471"/>
    </source>
</evidence>
<keyword evidence="1" id="KW-1133">Transmembrane helix</keyword>
<evidence type="ECO:0000256" key="1">
    <source>
        <dbReference type="SAM" id="Phobius"/>
    </source>
</evidence>
<evidence type="ECO:0008006" key="4">
    <source>
        <dbReference type="Google" id="ProtNLM"/>
    </source>
</evidence>
<keyword evidence="1" id="KW-0472">Membrane</keyword>
<dbReference type="RefSeq" id="WP_231617741.1">
    <property type="nucleotide sequence ID" value="NZ_SJPY01000007.1"/>
</dbReference>
<keyword evidence="1" id="KW-0812">Transmembrane</keyword>
<gene>
    <name evidence="2" type="ORF">Q31b_45210</name>
</gene>
<dbReference type="EMBL" id="SJPY01000007">
    <property type="protein sequence ID" value="TWU37732.1"/>
    <property type="molecule type" value="Genomic_DNA"/>
</dbReference>
<name>A0A5C6DM75_9BACT</name>
<feature type="transmembrane region" description="Helical" evidence="1">
    <location>
        <begin position="66"/>
        <end position="84"/>
    </location>
</feature>
<feature type="transmembrane region" description="Helical" evidence="1">
    <location>
        <begin position="12"/>
        <end position="32"/>
    </location>
</feature>
<protein>
    <recommendedName>
        <fullName evidence="4">Transmembrane protein</fullName>
    </recommendedName>
</protein>
<reference evidence="2 3" key="1">
    <citation type="submission" date="2019-02" db="EMBL/GenBank/DDBJ databases">
        <title>Deep-cultivation of Planctomycetes and their phenomic and genomic characterization uncovers novel biology.</title>
        <authorList>
            <person name="Wiegand S."/>
            <person name="Jogler M."/>
            <person name="Boedeker C."/>
            <person name="Pinto D."/>
            <person name="Vollmers J."/>
            <person name="Rivas-Marin E."/>
            <person name="Kohn T."/>
            <person name="Peeters S.H."/>
            <person name="Heuer A."/>
            <person name="Rast P."/>
            <person name="Oberbeckmann S."/>
            <person name="Bunk B."/>
            <person name="Jeske O."/>
            <person name="Meyerdierks A."/>
            <person name="Storesund J.E."/>
            <person name="Kallscheuer N."/>
            <person name="Luecker S."/>
            <person name="Lage O.M."/>
            <person name="Pohl T."/>
            <person name="Merkel B.J."/>
            <person name="Hornburger P."/>
            <person name="Mueller R.-W."/>
            <person name="Bruemmer F."/>
            <person name="Labrenz M."/>
            <person name="Spormann A.M."/>
            <person name="Op Den Camp H."/>
            <person name="Overmann J."/>
            <person name="Amann R."/>
            <person name="Jetten M.S.M."/>
            <person name="Mascher T."/>
            <person name="Medema M.H."/>
            <person name="Devos D.P."/>
            <person name="Kaster A.-K."/>
            <person name="Ovreas L."/>
            <person name="Rohde M."/>
            <person name="Galperin M.Y."/>
            <person name="Jogler C."/>
        </authorList>
    </citation>
    <scope>NUCLEOTIDE SEQUENCE [LARGE SCALE GENOMIC DNA]</scope>
    <source>
        <strain evidence="2 3">Q31b</strain>
    </source>
</reference>
<feature type="transmembrane region" description="Helical" evidence="1">
    <location>
        <begin position="38"/>
        <end position="59"/>
    </location>
</feature>
<accession>A0A5C6DM75</accession>
<evidence type="ECO:0000313" key="2">
    <source>
        <dbReference type="EMBL" id="TWU37732.1"/>
    </source>
</evidence>
<organism evidence="2 3">
    <name type="scientific">Novipirellula aureliae</name>
    <dbReference type="NCBI Taxonomy" id="2527966"/>
    <lineage>
        <taxon>Bacteria</taxon>
        <taxon>Pseudomonadati</taxon>
        <taxon>Planctomycetota</taxon>
        <taxon>Planctomycetia</taxon>
        <taxon>Pirellulales</taxon>
        <taxon>Pirellulaceae</taxon>
        <taxon>Novipirellula</taxon>
    </lineage>
</organism>
<sequence length="114" mass="12453">MTQNEMFADARRSMVLLVAVVMLFSSTAAWWWGESSFANFSSAALGRMGLVMGAIWIAWPSLRRPAAWFPAAVPVIGIVALMILAAQPRLIFAVLPAAGMLMALTVVVKVFRRK</sequence>
<keyword evidence="3" id="KW-1185">Reference proteome</keyword>
<dbReference type="AlphaFoldDB" id="A0A5C6DM75"/>
<proteinExistence type="predicted"/>
<comment type="caution">
    <text evidence="2">The sequence shown here is derived from an EMBL/GenBank/DDBJ whole genome shotgun (WGS) entry which is preliminary data.</text>
</comment>